<evidence type="ECO:0000313" key="4">
    <source>
        <dbReference type="Proteomes" id="UP000283585"/>
    </source>
</evidence>
<protein>
    <submittedName>
        <fullName evidence="3">Uncharacterized protein</fullName>
    </submittedName>
</protein>
<evidence type="ECO:0000313" key="5">
    <source>
        <dbReference type="Proteomes" id="UP000284644"/>
    </source>
</evidence>
<dbReference type="Proteomes" id="UP000284644">
    <property type="component" value="Unassembled WGS sequence"/>
</dbReference>
<dbReference type="Proteomes" id="UP000283585">
    <property type="component" value="Unassembled WGS sequence"/>
</dbReference>
<dbReference type="Proteomes" id="UP000285839">
    <property type="component" value="Unassembled WGS sequence"/>
</dbReference>
<evidence type="ECO:0000313" key="6">
    <source>
        <dbReference type="Proteomes" id="UP000285839"/>
    </source>
</evidence>
<evidence type="ECO:0000313" key="2">
    <source>
        <dbReference type="EMBL" id="RGR46221.1"/>
    </source>
</evidence>
<organism evidence="3 5">
    <name type="scientific">Blautia obeum</name>
    <dbReference type="NCBI Taxonomy" id="40520"/>
    <lineage>
        <taxon>Bacteria</taxon>
        <taxon>Bacillati</taxon>
        <taxon>Bacillota</taxon>
        <taxon>Clostridia</taxon>
        <taxon>Lachnospirales</taxon>
        <taxon>Lachnospiraceae</taxon>
        <taxon>Blautia</taxon>
    </lineage>
</organism>
<sequence>METVTEYKEEYRLPPAECLRKMKLLCLRQELGKGEYAEIRIKKNTVVEIVSVRVNGQEKDWDTEGEIVRVHDLVNDINLLEIAAMIPADFTWTGEKKNVILTYNIF</sequence>
<dbReference type="EMBL" id="QRSS01000002">
    <property type="protein sequence ID" value="RGQ07238.1"/>
    <property type="molecule type" value="Genomic_DNA"/>
</dbReference>
<dbReference type="EMBL" id="QSJW01000010">
    <property type="protein sequence ID" value="RHE10465.1"/>
    <property type="molecule type" value="Genomic_DNA"/>
</dbReference>
<reference evidence="4 5" key="1">
    <citation type="submission" date="2018-08" db="EMBL/GenBank/DDBJ databases">
        <title>A genome reference for cultivated species of the human gut microbiota.</title>
        <authorList>
            <person name="Zou Y."/>
            <person name="Xue W."/>
            <person name="Luo G."/>
        </authorList>
    </citation>
    <scope>NUCLEOTIDE SEQUENCE [LARGE SCALE GENOMIC DNA]</scope>
    <source>
        <strain evidence="2 6">AF25-21</strain>
        <strain evidence="1 4">AF29-2BH</strain>
        <strain evidence="3 5">AM29-25AC</strain>
    </source>
</reference>
<proteinExistence type="predicted"/>
<gene>
    <name evidence="3" type="ORF">DW767_14625</name>
    <name evidence="2" type="ORF">DWY46_15750</name>
    <name evidence="1" type="ORF">DWZ12_02105</name>
</gene>
<dbReference type="EMBL" id="QRUH01000015">
    <property type="protein sequence ID" value="RGR46221.1"/>
    <property type="molecule type" value="Genomic_DNA"/>
</dbReference>
<dbReference type="AlphaFoldDB" id="A0A414I4R8"/>
<comment type="caution">
    <text evidence="3">The sequence shown here is derived from an EMBL/GenBank/DDBJ whole genome shotgun (WGS) entry which is preliminary data.</text>
</comment>
<evidence type="ECO:0000313" key="1">
    <source>
        <dbReference type="EMBL" id="RGQ07238.1"/>
    </source>
</evidence>
<accession>A0A414I4R8</accession>
<name>A0A414I4R8_9FIRM</name>
<evidence type="ECO:0000313" key="3">
    <source>
        <dbReference type="EMBL" id="RHE10465.1"/>
    </source>
</evidence>